<feature type="transmembrane region" description="Helical" evidence="10">
    <location>
        <begin position="29"/>
        <end position="50"/>
    </location>
</feature>
<dbReference type="PANTHER" id="PTHR28259">
    <property type="entry name" value="FLUORIDE EXPORT PROTEIN 1-RELATED"/>
    <property type="match status" value="1"/>
</dbReference>
<comment type="catalytic activity">
    <reaction evidence="8">
        <text>fluoride(in) = fluoride(out)</text>
        <dbReference type="Rhea" id="RHEA:76159"/>
        <dbReference type="ChEBI" id="CHEBI:17051"/>
    </reaction>
    <physiologicalReaction direction="left-to-right" evidence="8">
        <dbReference type="Rhea" id="RHEA:76160"/>
    </physiologicalReaction>
</comment>
<evidence type="ECO:0000256" key="8">
    <source>
        <dbReference type="ARBA" id="ARBA00035585"/>
    </source>
</evidence>
<keyword evidence="2 10" id="KW-1003">Cell membrane</keyword>
<evidence type="ECO:0000256" key="1">
    <source>
        <dbReference type="ARBA" id="ARBA00004651"/>
    </source>
</evidence>
<keyword evidence="3 10" id="KW-0812">Transmembrane</keyword>
<evidence type="ECO:0000256" key="3">
    <source>
        <dbReference type="ARBA" id="ARBA00022692"/>
    </source>
</evidence>
<comment type="activity regulation">
    <text evidence="10">Na(+) is not transported, but it plays an essential structural role and its presence is essential for fluoride channel function.</text>
</comment>
<keyword evidence="10" id="KW-0915">Sodium</keyword>
<keyword evidence="4 10" id="KW-1133">Transmembrane helix</keyword>
<dbReference type="GO" id="GO:0046872">
    <property type="term" value="F:metal ion binding"/>
    <property type="evidence" value="ECO:0007669"/>
    <property type="project" value="UniProtKB-KW"/>
</dbReference>
<dbReference type="OrthoDB" id="9815830at2"/>
<comment type="function">
    <text evidence="9 10">Fluoride-specific ion channel. Important for reducing fluoride concentration in the cell, thus reducing its toxicity.</text>
</comment>
<dbReference type="AlphaFoldDB" id="A0A3D8PZZ7"/>
<evidence type="ECO:0000256" key="6">
    <source>
        <dbReference type="ARBA" id="ARBA00023303"/>
    </source>
</evidence>
<comment type="caution">
    <text evidence="11">The sequence shown here is derived from an EMBL/GenBank/DDBJ whole genome shotgun (WGS) entry which is preliminary data.</text>
</comment>
<comment type="similarity">
    <text evidence="7 10">Belongs to the fluoride channel Fluc/FEX (TC 1.A.43) family.</text>
</comment>
<keyword evidence="10" id="KW-0479">Metal-binding</keyword>
<feature type="transmembrane region" description="Helical" evidence="10">
    <location>
        <begin position="89"/>
        <end position="111"/>
    </location>
</feature>
<sequence>MNLLLVALGGFFGSITRYNISLNTEKRLIGTWTANISGSILLGFLVHFHINETLPEWIWLFAGVGFCGAYTTFSTFGNETLNLFLDKKYGTAFFYILSTLITALFTVYIIMKIL</sequence>
<dbReference type="Pfam" id="PF02537">
    <property type="entry name" value="CRCB"/>
    <property type="match status" value="1"/>
</dbReference>
<dbReference type="NCBIfam" id="TIGR00494">
    <property type="entry name" value="crcB"/>
    <property type="match status" value="1"/>
</dbReference>
<keyword evidence="12" id="KW-1185">Reference proteome</keyword>
<accession>A0A3D8PZZ7</accession>
<evidence type="ECO:0000256" key="2">
    <source>
        <dbReference type="ARBA" id="ARBA00022475"/>
    </source>
</evidence>
<keyword evidence="10" id="KW-0813">Transport</keyword>
<evidence type="ECO:0000256" key="5">
    <source>
        <dbReference type="ARBA" id="ARBA00023136"/>
    </source>
</evidence>
<dbReference type="PANTHER" id="PTHR28259:SF1">
    <property type="entry name" value="FLUORIDE EXPORT PROTEIN 1-RELATED"/>
    <property type="match status" value="1"/>
</dbReference>
<comment type="subcellular location">
    <subcellularLocation>
        <location evidence="1 10">Cell membrane</location>
        <topology evidence="1 10">Multi-pass membrane protein</topology>
    </subcellularLocation>
</comment>
<dbReference type="GO" id="GO:0140114">
    <property type="term" value="P:cellular detoxification of fluoride"/>
    <property type="evidence" value="ECO:0007669"/>
    <property type="project" value="UniProtKB-UniRule"/>
</dbReference>
<evidence type="ECO:0000256" key="9">
    <source>
        <dbReference type="ARBA" id="ARBA00049940"/>
    </source>
</evidence>
<feature type="transmembrane region" description="Helical" evidence="10">
    <location>
        <begin position="57"/>
        <end position="77"/>
    </location>
</feature>
<keyword evidence="10" id="KW-0406">Ion transport</keyword>
<dbReference type="GO" id="GO:0062054">
    <property type="term" value="F:fluoride channel activity"/>
    <property type="evidence" value="ECO:0007669"/>
    <property type="project" value="UniProtKB-UniRule"/>
</dbReference>
<dbReference type="InterPro" id="IPR003691">
    <property type="entry name" value="FluC"/>
</dbReference>
<feature type="binding site" evidence="10">
    <location>
        <position position="71"/>
    </location>
    <ligand>
        <name>Na(+)</name>
        <dbReference type="ChEBI" id="CHEBI:29101"/>
        <note>structural</note>
    </ligand>
</feature>
<gene>
    <name evidence="10 11" type="primary">crcB</name>
    <name evidence="10" type="synonym">fluC</name>
    <name evidence="11" type="ORF">CWR45_03470</name>
</gene>
<feature type="binding site" evidence="10">
    <location>
        <position position="68"/>
    </location>
    <ligand>
        <name>Na(+)</name>
        <dbReference type="ChEBI" id="CHEBI:29101"/>
        <note>structural</note>
    </ligand>
</feature>
<name>A0A3D8PZZ7_9BACI</name>
<reference evidence="12" key="1">
    <citation type="submission" date="2017-11" db="EMBL/GenBank/DDBJ databases">
        <authorList>
            <person name="Zhu W."/>
        </authorList>
    </citation>
    <scope>NUCLEOTIDE SEQUENCE [LARGE SCALE GENOMIC DNA]</scope>
    <source>
        <strain evidence="12">CAU 1051</strain>
    </source>
</reference>
<keyword evidence="5 10" id="KW-0472">Membrane</keyword>
<organism evidence="11 12">
    <name type="scientific">Oceanobacillus chungangensis</name>
    <dbReference type="NCBI Taxonomy" id="1229152"/>
    <lineage>
        <taxon>Bacteria</taxon>
        <taxon>Bacillati</taxon>
        <taxon>Bacillota</taxon>
        <taxon>Bacilli</taxon>
        <taxon>Bacillales</taxon>
        <taxon>Bacillaceae</taxon>
        <taxon>Oceanobacillus</taxon>
    </lineage>
</organism>
<dbReference type="HAMAP" id="MF_00454">
    <property type="entry name" value="FluC"/>
    <property type="match status" value="1"/>
</dbReference>
<evidence type="ECO:0000256" key="4">
    <source>
        <dbReference type="ARBA" id="ARBA00022989"/>
    </source>
</evidence>
<proteinExistence type="inferred from homology"/>
<keyword evidence="6 10" id="KW-0407">Ion channel</keyword>
<evidence type="ECO:0000313" key="12">
    <source>
        <dbReference type="Proteomes" id="UP000256520"/>
    </source>
</evidence>
<dbReference type="RefSeq" id="WP_115748419.1">
    <property type="nucleotide sequence ID" value="NZ_PIOD01000004.1"/>
</dbReference>
<evidence type="ECO:0000256" key="7">
    <source>
        <dbReference type="ARBA" id="ARBA00035120"/>
    </source>
</evidence>
<dbReference type="GO" id="GO:0005886">
    <property type="term" value="C:plasma membrane"/>
    <property type="evidence" value="ECO:0007669"/>
    <property type="project" value="UniProtKB-SubCell"/>
</dbReference>
<evidence type="ECO:0000256" key="10">
    <source>
        <dbReference type="HAMAP-Rule" id="MF_00454"/>
    </source>
</evidence>
<protein>
    <recommendedName>
        <fullName evidence="10">Fluoride-specific ion channel FluC</fullName>
    </recommendedName>
</protein>
<dbReference type="EMBL" id="PIOD01000004">
    <property type="protein sequence ID" value="RDW20921.1"/>
    <property type="molecule type" value="Genomic_DNA"/>
</dbReference>
<evidence type="ECO:0000313" key="11">
    <source>
        <dbReference type="EMBL" id="RDW20921.1"/>
    </source>
</evidence>
<dbReference type="Proteomes" id="UP000256520">
    <property type="component" value="Unassembled WGS sequence"/>
</dbReference>